<dbReference type="EMBL" id="MN740566">
    <property type="protein sequence ID" value="QHU34015.1"/>
    <property type="molecule type" value="Genomic_DNA"/>
</dbReference>
<protein>
    <submittedName>
        <fullName evidence="1">Uncharacterized protein</fullName>
    </submittedName>
</protein>
<organism evidence="1">
    <name type="scientific">viral metagenome</name>
    <dbReference type="NCBI Taxonomy" id="1070528"/>
    <lineage>
        <taxon>unclassified sequences</taxon>
        <taxon>metagenomes</taxon>
        <taxon>organismal metagenomes</taxon>
    </lineage>
</organism>
<sequence length="689" mass="78112">MISLILMSNLSHKNILFSSRDNLLMIQEEPIPNCKYLVRDIDNIHNDCIAKVDEAGINFVNSTGTSILTTKRKRVRDSHDVIVNWLNNKSPDLMNTTDMFKDGKTDVIIKGYVQSGKTSFMLCSALKYMYGTDSMSSIIILRDSIGDSRQIENRLNGLRDEICSEIGDVIDLCIFGSHIGKKEFKSAMTGDIPKIIVLLGNGVQMKRLNRMMNDIGGGKFALFIDEADSNDTGETKRTTELESIKEQAKHVYYISATILEIGLRETENKQPGNIYMLQDVPHYMGIDKLLHGILSEKAVSNGRSDSDPFINDPNIIGFIDKFERNEPYNVEMLESSHPQYCLLNCGQALEPQRKLFRYISERDIAVILYNGDGIELYHRSLDGESVKIGRFTADGCNWRPGAHSFKGVTVVSDVLQFMKDNGGVTRFPRIIVISGKLAGRGISFTSSDYGKYLHEIERNGSCKWMGWRLTSMYYIPSKSTSQPNLMQTIGRVCCIVRDNIPTYIYTNENVFSDICKSFWTQEELVIRARKLQRINSNLVFVDALNTVKMNTSKLCKRNLTINTAKRLKKENVVNGDDNGFDLTDVYNIVKQVSINIDAVEFTRLTTKMFILWAKDTSTRISHFMYELDPDKSYSRAEIDELCLHCNVRLGDVIIDKTGKSNKYGSIIEEIGMGICRLYPDLIASYKLCF</sequence>
<dbReference type="AlphaFoldDB" id="A0A6C0LVG3"/>
<reference evidence="1" key="1">
    <citation type="journal article" date="2020" name="Nature">
        <title>Giant virus diversity and host interactions through global metagenomics.</title>
        <authorList>
            <person name="Schulz F."/>
            <person name="Roux S."/>
            <person name="Paez-Espino D."/>
            <person name="Jungbluth S."/>
            <person name="Walsh D.A."/>
            <person name="Denef V.J."/>
            <person name="McMahon K.D."/>
            <person name="Konstantinidis K.T."/>
            <person name="Eloe-Fadrosh E.A."/>
            <person name="Kyrpides N.C."/>
            <person name="Woyke T."/>
        </authorList>
    </citation>
    <scope>NUCLEOTIDE SEQUENCE</scope>
    <source>
        <strain evidence="1">GVMAG-S-1016704-142</strain>
    </source>
</reference>
<accession>A0A6C0LVG3</accession>
<proteinExistence type="predicted"/>
<name>A0A6C0LVG3_9ZZZZ</name>
<evidence type="ECO:0000313" key="1">
    <source>
        <dbReference type="EMBL" id="QHU34015.1"/>
    </source>
</evidence>